<evidence type="ECO:0000313" key="1">
    <source>
        <dbReference type="EMBL" id="BED92696.1"/>
    </source>
</evidence>
<sequence>MFNKKINKILAVNLALGLSFVGCNFRAVDTKPHEILEWVKVNPKKSVLIGLIPLLRGAGNYLSYIEVTRAYQYSRVKFYDTKTEAENAVKNVKFDKICMVTDSSRDTTK</sequence>
<organism evidence="1">
    <name type="scientific">Candidatus Paraimprobicoccus trichonymphae</name>
    <dbReference type="NCBI Taxonomy" id="3033793"/>
    <lineage>
        <taxon>Bacteria</taxon>
        <taxon>Bacillati</taxon>
        <taxon>Bacillota</taxon>
        <taxon>Clostridia</taxon>
        <taxon>Candidatus Paraimprobicoccus</taxon>
    </lineage>
</organism>
<gene>
    <name evidence="1" type="ORF">RsTaC01_0536</name>
</gene>
<dbReference type="AlphaFoldDB" id="A0AA48KW72"/>
<accession>A0AA48KW72</accession>
<dbReference type="PROSITE" id="PS51257">
    <property type="entry name" value="PROKAR_LIPOPROTEIN"/>
    <property type="match status" value="1"/>
</dbReference>
<name>A0AA48KW72_9FIRM</name>
<reference evidence="1" key="1">
    <citation type="journal article" date="2023" name="ISME J.">
        <title>Emergence of putative energy parasites within Clostridia revealed by genome analysis of a novel endosymbiotic clade.</title>
        <authorList>
            <person name="Takahashi K."/>
            <person name="Kuwahara H."/>
            <person name="Horikawa Y."/>
            <person name="Izawa K."/>
            <person name="Kato D."/>
            <person name="Inagaki T."/>
            <person name="Yuki M."/>
            <person name="Ohkuma M."/>
            <person name="Hongoh Y."/>
        </authorList>
    </citation>
    <scope>NUCLEOTIDE SEQUENCE</scope>
    <source>
        <strain evidence="1">RsTa-C01</strain>
    </source>
</reference>
<proteinExistence type="predicted"/>
<protein>
    <recommendedName>
        <fullName evidence="2">Lipoprotein</fullName>
    </recommendedName>
</protein>
<dbReference type="KEGG" id="ptrh:RsTaC01_0536"/>
<dbReference type="Proteomes" id="UP001335720">
    <property type="component" value="Chromosome"/>
</dbReference>
<evidence type="ECO:0008006" key="2">
    <source>
        <dbReference type="Google" id="ProtNLM"/>
    </source>
</evidence>
<dbReference type="EMBL" id="AP027925">
    <property type="protein sequence ID" value="BED92696.1"/>
    <property type="molecule type" value="Genomic_DNA"/>
</dbReference>